<reference evidence="3" key="1">
    <citation type="submission" date="2021-01" db="EMBL/GenBank/DDBJ databases">
        <title>Whole genome shotgun sequence of Actinoplanes nipponensis NBRC 14063.</title>
        <authorList>
            <person name="Komaki H."/>
            <person name="Tamura T."/>
        </authorList>
    </citation>
    <scope>NUCLEOTIDE SEQUENCE</scope>
    <source>
        <strain evidence="3">NBRC 14063</strain>
    </source>
</reference>
<dbReference type="InterPro" id="IPR042171">
    <property type="entry name" value="Acyl-CoA_hotdog"/>
</dbReference>
<dbReference type="AlphaFoldDB" id="A0A919MKT9"/>
<keyword evidence="4" id="KW-1185">Reference proteome</keyword>
<comment type="caution">
    <text evidence="3">The sequence shown here is derived from an EMBL/GenBank/DDBJ whole genome shotgun (WGS) entry which is preliminary data.</text>
</comment>
<dbReference type="Gene3D" id="2.40.160.210">
    <property type="entry name" value="Acyl-CoA thioesterase, double hotdog domain"/>
    <property type="match status" value="1"/>
</dbReference>
<dbReference type="Proteomes" id="UP000647172">
    <property type="component" value="Unassembled WGS sequence"/>
</dbReference>
<dbReference type="Pfam" id="PF13622">
    <property type="entry name" value="4HBT_3"/>
    <property type="match status" value="1"/>
</dbReference>
<dbReference type="RefSeq" id="WP_203767889.1">
    <property type="nucleotide sequence ID" value="NZ_BOMQ01000027.1"/>
</dbReference>
<protein>
    <submittedName>
        <fullName evidence="3">Thioesterase</fullName>
    </submittedName>
</protein>
<organism evidence="3 4">
    <name type="scientific">Actinoplanes nipponensis</name>
    <dbReference type="NCBI Taxonomy" id="135950"/>
    <lineage>
        <taxon>Bacteria</taxon>
        <taxon>Bacillati</taxon>
        <taxon>Actinomycetota</taxon>
        <taxon>Actinomycetes</taxon>
        <taxon>Micromonosporales</taxon>
        <taxon>Micromonosporaceae</taxon>
        <taxon>Actinoplanes</taxon>
    </lineage>
</organism>
<evidence type="ECO:0000313" key="3">
    <source>
        <dbReference type="EMBL" id="GIE48846.1"/>
    </source>
</evidence>
<gene>
    <name evidence="3" type="ORF">Ani05nite_23800</name>
</gene>
<evidence type="ECO:0000313" key="4">
    <source>
        <dbReference type="Proteomes" id="UP000647172"/>
    </source>
</evidence>
<proteinExistence type="predicted"/>
<dbReference type="InterPro" id="IPR049450">
    <property type="entry name" value="ACOT8-like_C"/>
</dbReference>
<feature type="domain" description="Acyl-CoA thioesterase-like C-terminal" evidence="2">
    <location>
        <begin position="128"/>
        <end position="255"/>
    </location>
</feature>
<dbReference type="SUPFAM" id="SSF54637">
    <property type="entry name" value="Thioesterase/thiol ester dehydrase-isomerase"/>
    <property type="match status" value="1"/>
</dbReference>
<accession>A0A919MKT9</accession>
<sequence>MISYFERAGAGRFRPTAATGGAWAVDEQHISPMTGLIVHAVEQFAAARGADGMVVARVSMDILGVLKLEEFEIRVETVRPGRTIELVEAVVIARGRPAVRARVWRLAEHDTAAVTGGQGPALPHPETATGWAMSDAWPGEFITTLDVRPIGTVGPGRTTAWVSTPLDLVAGEPVSNLARYLALVDTANGIAIRESPKEWLFPNLDLTIHLHRQPRGPWTGLDTTVVFGARGHGLTSTTLHDLDGPVGRAEQILTVRPAAR</sequence>
<dbReference type="InterPro" id="IPR029069">
    <property type="entry name" value="HotDog_dom_sf"/>
</dbReference>
<name>A0A919MKT9_9ACTN</name>
<evidence type="ECO:0000259" key="1">
    <source>
        <dbReference type="Pfam" id="PF13622"/>
    </source>
</evidence>
<evidence type="ECO:0000259" key="2">
    <source>
        <dbReference type="Pfam" id="PF20789"/>
    </source>
</evidence>
<dbReference type="InterPro" id="IPR049449">
    <property type="entry name" value="TesB_ACOT8-like_N"/>
</dbReference>
<dbReference type="Pfam" id="PF20789">
    <property type="entry name" value="4HBT_3C"/>
    <property type="match status" value="1"/>
</dbReference>
<feature type="domain" description="Acyl-CoA thioesterase-like N-terminal HotDog" evidence="1">
    <location>
        <begin position="22"/>
        <end position="105"/>
    </location>
</feature>
<dbReference type="EMBL" id="BOMQ01000027">
    <property type="protein sequence ID" value="GIE48846.1"/>
    <property type="molecule type" value="Genomic_DNA"/>
</dbReference>